<dbReference type="InterPro" id="IPR005829">
    <property type="entry name" value="Sugar_transporter_CS"/>
</dbReference>
<feature type="domain" description="Major facilitator superfamily (MFS) profile" evidence="8">
    <location>
        <begin position="9"/>
        <end position="382"/>
    </location>
</feature>
<dbReference type="Pfam" id="PF07690">
    <property type="entry name" value="MFS_1"/>
    <property type="match status" value="1"/>
</dbReference>
<evidence type="ECO:0000256" key="2">
    <source>
        <dbReference type="ARBA" id="ARBA00004141"/>
    </source>
</evidence>
<evidence type="ECO:0000259" key="8">
    <source>
        <dbReference type="PROSITE" id="PS50850"/>
    </source>
</evidence>
<dbReference type="AlphaFoldDB" id="A0A171AJH1"/>
<comment type="function">
    <text evidence="1">Resistance to tetracycline by an active tetracycline efflux. This is an energy-dependent process that decreases the accumulation of the antibiotic in whole cells. This protein functions as a metal-tetracycline/H(+) antiporter.</text>
</comment>
<dbReference type="GO" id="GO:0016020">
    <property type="term" value="C:membrane"/>
    <property type="evidence" value="ECO:0007669"/>
    <property type="project" value="UniProtKB-SubCell"/>
</dbReference>
<feature type="transmembrane region" description="Helical" evidence="7">
    <location>
        <begin position="294"/>
        <end position="312"/>
    </location>
</feature>
<feature type="transmembrane region" description="Helical" evidence="7">
    <location>
        <begin position="356"/>
        <end position="376"/>
    </location>
</feature>
<keyword evidence="10" id="KW-1185">Reference proteome</keyword>
<comment type="caution">
    <text evidence="9">The sequence shown here is derived from an EMBL/GenBank/DDBJ whole genome shotgun (WGS) entry which is preliminary data.</text>
</comment>
<dbReference type="Gene3D" id="1.20.1250.20">
    <property type="entry name" value="MFS general substrate transporter like domains"/>
    <property type="match status" value="1"/>
</dbReference>
<keyword evidence="6 7" id="KW-0472">Membrane</keyword>
<dbReference type="PROSITE" id="PS50850">
    <property type="entry name" value="MFS"/>
    <property type="match status" value="1"/>
</dbReference>
<dbReference type="PRINTS" id="PR01035">
    <property type="entry name" value="TCRTETA"/>
</dbReference>
<dbReference type="GO" id="GO:0022857">
    <property type="term" value="F:transmembrane transporter activity"/>
    <property type="evidence" value="ECO:0007669"/>
    <property type="project" value="InterPro"/>
</dbReference>
<feature type="transmembrane region" description="Helical" evidence="7">
    <location>
        <begin position="332"/>
        <end position="350"/>
    </location>
</feature>
<dbReference type="InterPro" id="IPR001958">
    <property type="entry name" value="Tet-R_TetA/multi-R_MdtG-like"/>
</dbReference>
<dbReference type="SUPFAM" id="SSF103473">
    <property type="entry name" value="MFS general substrate transporter"/>
    <property type="match status" value="1"/>
</dbReference>
<accession>A0A171AJH1</accession>
<feature type="transmembrane region" description="Helical" evidence="7">
    <location>
        <begin position="162"/>
        <end position="186"/>
    </location>
</feature>
<reference evidence="10" key="2">
    <citation type="journal article" date="2017" name="Genome Announc.">
        <title>Draft genome sequence of Paludibacter jiangxiensis NM7(T), a propionate-producing fermentative bacterium.</title>
        <authorList>
            <person name="Qiu Y.-L."/>
            <person name="Tourlousse D.M."/>
            <person name="Matsuura N."/>
            <person name="Ohashi A."/>
            <person name="Sekiguchi Y."/>
        </authorList>
    </citation>
    <scope>NUCLEOTIDE SEQUENCE [LARGE SCALE GENOMIC DNA]</scope>
    <source>
        <strain evidence="10">NM7</strain>
    </source>
</reference>
<evidence type="ECO:0000313" key="9">
    <source>
        <dbReference type="EMBL" id="GAT63838.1"/>
    </source>
</evidence>
<feature type="transmembrane region" description="Helical" evidence="7">
    <location>
        <begin position="207"/>
        <end position="231"/>
    </location>
</feature>
<dbReference type="InterPro" id="IPR011701">
    <property type="entry name" value="MFS"/>
</dbReference>
<evidence type="ECO:0000256" key="5">
    <source>
        <dbReference type="ARBA" id="ARBA00022989"/>
    </source>
</evidence>
<gene>
    <name evidence="9" type="ORF">PJIAN_4380</name>
</gene>
<dbReference type="PANTHER" id="PTHR23531">
    <property type="entry name" value="QUINOLENE RESISTANCE PROTEIN NORA"/>
    <property type="match status" value="1"/>
</dbReference>
<dbReference type="Proteomes" id="UP000076586">
    <property type="component" value="Unassembled WGS sequence"/>
</dbReference>
<dbReference type="EMBL" id="BDCR01000004">
    <property type="protein sequence ID" value="GAT63838.1"/>
    <property type="molecule type" value="Genomic_DNA"/>
</dbReference>
<comment type="similarity">
    <text evidence="3">Belongs to the major facilitator superfamily. TCR/Tet family.</text>
</comment>
<dbReference type="CDD" id="cd17489">
    <property type="entry name" value="MFS_YfcJ_like"/>
    <property type="match status" value="1"/>
</dbReference>
<reference evidence="10" key="1">
    <citation type="submission" date="2016-04" db="EMBL/GenBank/DDBJ databases">
        <title>Draft genome sequence of Paludibacter jiangxiensis strain NM7.</title>
        <authorList>
            <person name="Qiu Y."/>
            <person name="Matsuura N."/>
            <person name="Ohashi A."/>
            <person name="Tourlousse M.D."/>
            <person name="Sekiguchi Y."/>
        </authorList>
    </citation>
    <scope>NUCLEOTIDE SEQUENCE [LARGE SCALE GENOMIC DNA]</scope>
    <source>
        <strain evidence="10">NM7</strain>
    </source>
</reference>
<dbReference type="PROSITE" id="PS00216">
    <property type="entry name" value="SUGAR_TRANSPORT_1"/>
    <property type="match status" value="1"/>
</dbReference>
<keyword evidence="5 7" id="KW-1133">Transmembrane helix</keyword>
<evidence type="ECO:0000256" key="6">
    <source>
        <dbReference type="ARBA" id="ARBA00023136"/>
    </source>
</evidence>
<feature type="transmembrane region" description="Helical" evidence="7">
    <location>
        <begin position="45"/>
        <end position="63"/>
    </location>
</feature>
<feature type="transmembrane region" description="Helical" evidence="7">
    <location>
        <begin position="12"/>
        <end position="33"/>
    </location>
</feature>
<dbReference type="InterPro" id="IPR036259">
    <property type="entry name" value="MFS_trans_sf"/>
</dbReference>
<evidence type="ECO:0000256" key="4">
    <source>
        <dbReference type="ARBA" id="ARBA00022692"/>
    </source>
</evidence>
<comment type="subcellular location">
    <subcellularLocation>
        <location evidence="2">Membrane</location>
        <topology evidence="2">Multi-pass membrane protein</topology>
    </subcellularLocation>
</comment>
<proteinExistence type="inferred from homology"/>
<dbReference type="InterPro" id="IPR052714">
    <property type="entry name" value="MFS_Exporter"/>
</dbReference>
<sequence>MYKTLWNRDFILLTMSNFLLCITYYSLISTLPVYLADSLHADKSAIGLVLAAYTIASVTVRPVSGFALDKFGRKMILVSALTLYSALFIGYMFALSIALITVLRFMQGLGWGISTISGSTVAVDIIPNEKRGEGIGFYTLSTTLGMSVGPVIGLLLVHHGSYLLMFAGMLVISIIAIVCAGIVKVPRNIPHATNMGFNLHNLFEPKAVLPSINLLIIMTAYGGLLSFVALYGKEVGVHDTSLFFLVFAAGIAISRITVGKTFDKNGPAVILTFCLILDILGFTVLALLKNPFGYFISAILIGFGNGVVFPVFQTMVNNVAEPAHRGAANSTLYTALDLGMGAGMILIGFISEHTSLSLAFICCAVICLAGLALFRFRVLSDYLSKTLQTKH</sequence>
<evidence type="ECO:0000313" key="10">
    <source>
        <dbReference type="Proteomes" id="UP000076586"/>
    </source>
</evidence>
<keyword evidence="4 7" id="KW-0812">Transmembrane</keyword>
<dbReference type="PANTHER" id="PTHR23531:SF1">
    <property type="entry name" value="QUINOLENE RESISTANCE PROTEIN NORA"/>
    <property type="match status" value="1"/>
</dbReference>
<dbReference type="STRING" id="681398.PJIAN_4380"/>
<feature type="transmembrane region" description="Helical" evidence="7">
    <location>
        <begin position="237"/>
        <end position="256"/>
    </location>
</feature>
<evidence type="ECO:0000256" key="7">
    <source>
        <dbReference type="SAM" id="Phobius"/>
    </source>
</evidence>
<feature type="transmembrane region" description="Helical" evidence="7">
    <location>
        <begin position="268"/>
        <end position="288"/>
    </location>
</feature>
<protein>
    <submittedName>
        <fullName evidence="9">Predicted arabinose efflux permease, MFS family</fullName>
    </submittedName>
</protein>
<dbReference type="OrthoDB" id="9812221at2"/>
<feature type="transmembrane region" description="Helical" evidence="7">
    <location>
        <begin position="75"/>
        <end position="103"/>
    </location>
</feature>
<organism evidence="9 10">
    <name type="scientific">Paludibacter jiangxiensis</name>
    <dbReference type="NCBI Taxonomy" id="681398"/>
    <lineage>
        <taxon>Bacteria</taxon>
        <taxon>Pseudomonadati</taxon>
        <taxon>Bacteroidota</taxon>
        <taxon>Bacteroidia</taxon>
        <taxon>Bacteroidales</taxon>
        <taxon>Paludibacteraceae</taxon>
        <taxon>Paludibacter</taxon>
    </lineage>
</organism>
<dbReference type="RefSeq" id="WP_068705396.1">
    <property type="nucleotide sequence ID" value="NZ_BDCR01000004.1"/>
</dbReference>
<evidence type="ECO:0000256" key="1">
    <source>
        <dbReference type="ARBA" id="ARBA00003279"/>
    </source>
</evidence>
<feature type="transmembrane region" description="Helical" evidence="7">
    <location>
        <begin position="135"/>
        <end position="156"/>
    </location>
</feature>
<evidence type="ECO:0000256" key="3">
    <source>
        <dbReference type="ARBA" id="ARBA00007520"/>
    </source>
</evidence>
<dbReference type="InterPro" id="IPR020846">
    <property type="entry name" value="MFS_dom"/>
</dbReference>
<name>A0A171AJH1_9BACT</name>